<dbReference type="EC" id="2.4.1.-" evidence="5"/>
<sequence length="551" mass="62391">MGQVGKDVQKPHAIFVAYPLQGHVIPCVHLAIKLASKGFTITFINTDSIHRQTSEAQLNSGGAGDCEEDIFAGARKSGLDIRYRTVSDGLPVKFDRALNHDQFMASLLHVFSAHVEVLVRNIIIEYGPSITCLIADTFFVWPSMIAKKFGLLYISFWTEPALVFTLYYHLHLLRTNGHYACFDKREDTIDYIPGVPSIEPTDLMSYLQDTDTGTVVHQIIQKSFEDARGADFVICNTIQELEPQTIAALQVEKPFYAVGPIFPTNFSKSVVATSLWSESDCTQWLNTKPHGSVLYVSFGSYAHVSKQKIVEIAEGLHLSKINFVWVLRPDIVGSDEADPLPEGFKERGERGLIVQWCRQMEVLKHPAVGGFLTHCGWNSILESIWCEVPMLCFPLLTDQYTNRKLVVDDWMIGMDLCRMRNLVTRNEVADNINRLMNGIPGEECREEIKRLRKALENAMATGGSSDRNMDRFIVDLMDRTAVAPHRSIKDRRMGSFQMPANMRDSSLLEASCGYLLQELQLIWDEVGQDEFEREKVLLNWNRSVWMSIGEK</sequence>
<comment type="similarity">
    <text evidence="1 4">Belongs to the UDP-glycosyltransferase family.</text>
</comment>
<gene>
    <name evidence="6" type="ORF">NE237_009665</name>
</gene>
<dbReference type="InterPro" id="IPR002213">
    <property type="entry name" value="UDP_glucos_trans"/>
</dbReference>
<dbReference type="GO" id="GO:0080044">
    <property type="term" value="F:quercetin 7-O-glucosyltransferase activity"/>
    <property type="evidence" value="ECO:0007669"/>
    <property type="project" value="TreeGrafter"/>
</dbReference>
<evidence type="ECO:0000313" key="7">
    <source>
        <dbReference type="Proteomes" id="UP001141806"/>
    </source>
</evidence>
<evidence type="ECO:0000256" key="1">
    <source>
        <dbReference type="ARBA" id="ARBA00009995"/>
    </source>
</evidence>
<dbReference type="Pfam" id="PF00201">
    <property type="entry name" value="UDPGT"/>
    <property type="match status" value="1"/>
</dbReference>
<reference evidence="6" key="1">
    <citation type="journal article" date="2023" name="Plant J.">
        <title>The genome of the king protea, Protea cynaroides.</title>
        <authorList>
            <person name="Chang J."/>
            <person name="Duong T.A."/>
            <person name="Schoeman C."/>
            <person name="Ma X."/>
            <person name="Roodt D."/>
            <person name="Barker N."/>
            <person name="Li Z."/>
            <person name="Van de Peer Y."/>
            <person name="Mizrachi E."/>
        </authorList>
    </citation>
    <scope>NUCLEOTIDE SEQUENCE</scope>
    <source>
        <tissue evidence="6">Young leaves</tissue>
    </source>
</reference>
<comment type="caution">
    <text evidence="6">The sequence shown here is derived from an EMBL/GenBank/DDBJ whole genome shotgun (WGS) entry which is preliminary data.</text>
</comment>
<evidence type="ECO:0000313" key="6">
    <source>
        <dbReference type="EMBL" id="KAJ4978885.1"/>
    </source>
</evidence>
<evidence type="ECO:0000256" key="2">
    <source>
        <dbReference type="ARBA" id="ARBA00022676"/>
    </source>
</evidence>
<proteinExistence type="inferred from homology"/>
<evidence type="ECO:0000256" key="5">
    <source>
        <dbReference type="RuleBase" id="RU362057"/>
    </source>
</evidence>
<dbReference type="SUPFAM" id="SSF53756">
    <property type="entry name" value="UDP-Glycosyltransferase/glycogen phosphorylase"/>
    <property type="match status" value="1"/>
</dbReference>
<dbReference type="EMBL" id="JAMYWD010000002">
    <property type="protein sequence ID" value="KAJ4978885.1"/>
    <property type="molecule type" value="Genomic_DNA"/>
</dbReference>
<dbReference type="Gene3D" id="3.40.50.2000">
    <property type="entry name" value="Glycogen Phosphorylase B"/>
    <property type="match status" value="2"/>
</dbReference>
<dbReference type="PANTHER" id="PTHR11926">
    <property type="entry name" value="GLUCOSYL/GLUCURONOSYL TRANSFERASES"/>
    <property type="match status" value="1"/>
</dbReference>
<dbReference type="CDD" id="cd03784">
    <property type="entry name" value="GT1_Gtf-like"/>
    <property type="match status" value="1"/>
</dbReference>
<dbReference type="FunFam" id="3.40.50.2000:FF:000078">
    <property type="entry name" value="Glycosyltransferase"/>
    <property type="match status" value="1"/>
</dbReference>
<evidence type="ECO:0000256" key="3">
    <source>
        <dbReference type="ARBA" id="ARBA00022679"/>
    </source>
</evidence>
<keyword evidence="7" id="KW-1185">Reference proteome</keyword>
<evidence type="ECO:0000256" key="4">
    <source>
        <dbReference type="RuleBase" id="RU003718"/>
    </source>
</evidence>
<keyword evidence="3 4" id="KW-0808">Transferase</keyword>
<organism evidence="6 7">
    <name type="scientific">Protea cynaroides</name>
    <dbReference type="NCBI Taxonomy" id="273540"/>
    <lineage>
        <taxon>Eukaryota</taxon>
        <taxon>Viridiplantae</taxon>
        <taxon>Streptophyta</taxon>
        <taxon>Embryophyta</taxon>
        <taxon>Tracheophyta</taxon>
        <taxon>Spermatophyta</taxon>
        <taxon>Magnoliopsida</taxon>
        <taxon>Proteales</taxon>
        <taxon>Proteaceae</taxon>
        <taxon>Protea</taxon>
    </lineage>
</organism>
<dbReference type="PANTHER" id="PTHR11926:SF1494">
    <property type="entry name" value="FLAVONOL 3-O-GLUCOSYLTRANSFERASE UGT76E12-RELATED"/>
    <property type="match status" value="1"/>
</dbReference>
<dbReference type="InterPro" id="IPR035595">
    <property type="entry name" value="UDP_glycos_trans_CS"/>
</dbReference>
<keyword evidence="2 4" id="KW-0328">Glycosyltransferase</keyword>
<dbReference type="GO" id="GO:0080043">
    <property type="term" value="F:quercetin 3-O-glucosyltransferase activity"/>
    <property type="evidence" value="ECO:0007669"/>
    <property type="project" value="TreeGrafter"/>
</dbReference>
<dbReference type="Proteomes" id="UP001141806">
    <property type="component" value="Unassembled WGS sequence"/>
</dbReference>
<protein>
    <recommendedName>
        <fullName evidence="5">Glycosyltransferase</fullName>
        <ecNumber evidence="5">2.4.1.-</ecNumber>
    </recommendedName>
</protein>
<name>A0A9Q0R0Y9_9MAGN</name>
<dbReference type="PROSITE" id="PS00375">
    <property type="entry name" value="UDPGT"/>
    <property type="match status" value="1"/>
</dbReference>
<dbReference type="OrthoDB" id="5835829at2759"/>
<accession>A0A9Q0R0Y9</accession>
<dbReference type="AlphaFoldDB" id="A0A9Q0R0Y9"/>